<evidence type="ECO:0000313" key="2">
    <source>
        <dbReference type="EMBL" id="PPQ68240.1"/>
    </source>
</evidence>
<dbReference type="InterPro" id="IPR032675">
    <property type="entry name" value="LRR_dom_sf"/>
</dbReference>
<keyword evidence="3" id="KW-1185">Reference proteome</keyword>
<protein>
    <recommendedName>
        <fullName evidence="4">F-box domain-containing protein</fullName>
    </recommendedName>
</protein>
<dbReference type="OrthoDB" id="2986625at2759"/>
<feature type="compositionally biased region" description="Acidic residues" evidence="1">
    <location>
        <begin position="105"/>
        <end position="122"/>
    </location>
</feature>
<evidence type="ECO:0008006" key="4">
    <source>
        <dbReference type="Google" id="ProtNLM"/>
    </source>
</evidence>
<proteinExistence type="predicted"/>
<dbReference type="Proteomes" id="UP000284842">
    <property type="component" value="Unassembled WGS sequence"/>
</dbReference>
<evidence type="ECO:0000256" key="1">
    <source>
        <dbReference type="SAM" id="MobiDB-lite"/>
    </source>
</evidence>
<dbReference type="AlphaFoldDB" id="A0A409VPQ1"/>
<sequence length="526" mass="59406">MSLTSLSAEILLKISSYLVHRDRKDLRLTCNALADIIATDVLCGVVIDIQIDGGYRYESGRIRPQLDMLRWMGGGANRRVDAIRHLRIKSLSVANDSYLSKLEPAESEYSEDQDEDDDDDDDVIRVPNDTEEVMHVLIPALKALRNVQTFIWDPEPKDPAVLQGIVAEIVSQYPRLEQVVVDLPDVRSPLLSRFKNLRYLSGFSQSSTEVSRPVMEAFAQVMAQSQTSLKHFKFNFGLSKMTGRNKLPAFAFKQCSNSSVVLRLRTLHLERCVPSKTLVPHLAQLSTLRLLQSPPDFVKSKKGKRMFENFWSAIKDAGIQLQHIAVDAAPNSLVAYLKSYAGLKSFKLCKNSSIDFSVDGIFGSAERFYEEGLVRHYETLNELEISLSWEDKWCFRRTYQSTISQCRRLKILGLGLGFRQLGGDSKWRTPSELLDVEEPNLVFVLLDTIAIHCPSLKKLTIYAPTPGDSSFGSELMEEKITGWVPPPGLTPKALPYIRAMVHCCWEGFTAVYNTDKQGVRYRLSET</sequence>
<accession>A0A409VPQ1</accession>
<reference evidence="2 3" key="1">
    <citation type="journal article" date="2018" name="Evol. Lett.">
        <title>Horizontal gene cluster transfer increased hallucinogenic mushroom diversity.</title>
        <authorList>
            <person name="Reynolds H.T."/>
            <person name="Vijayakumar V."/>
            <person name="Gluck-Thaler E."/>
            <person name="Korotkin H.B."/>
            <person name="Matheny P.B."/>
            <person name="Slot J.C."/>
        </authorList>
    </citation>
    <scope>NUCLEOTIDE SEQUENCE [LARGE SCALE GENOMIC DNA]</scope>
    <source>
        <strain evidence="2 3">2629</strain>
    </source>
</reference>
<comment type="caution">
    <text evidence="2">The sequence shown here is derived from an EMBL/GenBank/DDBJ whole genome shotgun (WGS) entry which is preliminary data.</text>
</comment>
<organism evidence="2 3">
    <name type="scientific">Panaeolus cyanescens</name>
    <dbReference type="NCBI Taxonomy" id="181874"/>
    <lineage>
        <taxon>Eukaryota</taxon>
        <taxon>Fungi</taxon>
        <taxon>Dikarya</taxon>
        <taxon>Basidiomycota</taxon>
        <taxon>Agaricomycotina</taxon>
        <taxon>Agaricomycetes</taxon>
        <taxon>Agaricomycetidae</taxon>
        <taxon>Agaricales</taxon>
        <taxon>Agaricineae</taxon>
        <taxon>Galeropsidaceae</taxon>
        <taxon>Panaeolus</taxon>
    </lineage>
</organism>
<dbReference type="InParanoid" id="A0A409VPQ1"/>
<name>A0A409VPQ1_9AGAR</name>
<gene>
    <name evidence="2" type="ORF">CVT24_005048</name>
</gene>
<feature type="region of interest" description="Disordered" evidence="1">
    <location>
        <begin position="104"/>
        <end position="125"/>
    </location>
</feature>
<dbReference type="Gene3D" id="3.80.10.10">
    <property type="entry name" value="Ribonuclease Inhibitor"/>
    <property type="match status" value="1"/>
</dbReference>
<evidence type="ECO:0000313" key="3">
    <source>
        <dbReference type="Proteomes" id="UP000284842"/>
    </source>
</evidence>
<dbReference type="EMBL" id="NHTK01006012">
    <property type="protein sequence ID" value="PPQ68240.1"/>
    <property type="molecule type" value="Genomic_DNA"/>
</dbReference>